<reference evidence="12 13" key="1">
    <citation type="submission" date="2021-03" db="EMBL/GenBank/DDBJ databases">
        <title>The complete genome sequence of Acetobacter suratthaniensis TBRC 1719.</title>
        <authorList>
            <person name="Charoenyingcharoen P."/>
            <person name="Yukphan P."/>
        </authorList>
    </citation>
    <scope>NUCLEOTIDE SEQUENCE [LARGE SCALE GENOMIC DNA]</scope>
    <source>
        <strain evidence="12 13">TBRC 1719</strain>
    </source>
</reference>
<dbReference type="NCBIfam" id="TIGR02210">
    <property type="entry name" value="rodA_shape"/>
    <property type="match status" value="1"/>
</dbReference>
<evidence type="ECO:0000256" key="2">
    <source>
        <dbReference type="ARBA" id="ARBA00022475"/>
    </source>
</evidence>
<dbReference type="EC" id="2.4.99.28" evidence="11"/>
<evidence type="ECO:0000313" key="12">
    <source>
        <dbReference type="EMBL" id="MBO1328406.1"/>
    </source>
</evidence>
<dbReference type="PANTHER" id="PTHR30474:SF1">
    <property type="entry name" value="PEPTIDOGLYCAN GLYCOSYLTRANSFERASE MRDB"/>
    <property type="match status" value="1"/>
</dbReference>
<dbReference type="PANTHER" id="PTHR30474">
    <property type="entry name" value="CELL CYCLE PROTEIN"/>
    <property type="match status" value="1"/>
</dbReference>
<evidence type="ECO:0000256" key="7">
    <source>
        <dbReference type="ARBA" id="ARBA00022984"/>
    </source>
</evidence>
<dbReference type="InterPro" id="IPR011923">
    <property type="entry name" value="RodA/MrdB"/>
</dbReference>
<keyword evidence="2 11" id="KW-1003">Cell membrane</keyword>
<evidence type="ECO:0000256" key="1">
    <source>
        <dbReference type="ARBA" id="ARBA00004141"/>
    </source>
</evidence>
<proteinExistence type="inferred from homology"/>
<keyword evidence="13" id="KW-1185">Reference proteome</keyword>
<keyword evidence="7 11" id="KW-0573">Peptidoglycan synthesis</keyword>
<evidence type="ECO:0000256" key="4">
    <source>
        <dbReference type="ARBA" id="ARBA00022679"/>
    </source>
</evidence>
<keyword evidence="9 11" id="KW-0472">Membrane</keyword>
<comment type="subcellular location">
    <subcellularLocation>
        <location evidence="11">Cell inner membrane</location>
        <topology evidence="11">Multi-pass membrane protein</topology>
    </subcellularLocation>
    <subcellularLocation>
        <location evidence="1">Membrane</location>
        <topology evidence="1">Multi-pass membrane protein</topology>
    </subcellularLocation>
</comment>
<keyword evidence="3 11" id="KW-0328">Glycosyltransferase</keyword>
<comment type="function">
    <text evidence="11">Peptidoglycan polymerase that is essential for cell wall elongation.</text>
</comment>
<keyword evidence="10 11" id="KW-0961">Cell wall biogenesis/degradation</keyword>
<sequence>MPQPRWRATSCATPCCATPPTAPRHPLKAWPTRVRPLNRPARFHKRLLRAEPSFRILAKLWRISWLYVLLIAALAGVGYITLYSAGGGMPYPFAMPQAIRFAIGLVLMICVALLPPRILVMAAAPIYGLSLVLLAAVLHMGHVGKGAERWLMIGGMQVQPSEFAKIALVLALAAWFSRISYARMANPLWLVPPALMVLVPVALVLKEPNLGTAVIIGGVGASLFFAAGMRLWLIGLLVLPVPYALKLAYSHLHDYQRARITTFMNPESDPLGAGYNIIQSKIALGSGGMWGQGYLHGSQGQLNFLPEKQTDFIFTMIAEEWGFAGAAVVLGLLLLLILGGMTMAICSRNRFGRLVGLGISMNFFFYCLVNLSMVMGAIPVGGVPLPLVSYGGSAMLNVMLGFGLLLSTWVHRNSHFGESLTRPDA</sequence>
<evidence type="ECO:0000256" key="11">
    <source>
        <dbReference type="HAMAP-Rule" id="MF_02079"/>
    </source>
</evidence>
<feature type="transmembrane region" description="Helical" evidence="11">
    <location>
        <begin position="354"/>
        <end position="378"/>
    </location>
</feature>
<feature type="transmembrane region" description="Helical" evidence="11">
    <location>
        <begin position="321"/>
        <end position="342"/>
    </location>
</feature>
<dbReference type="InterPro" id="IPR001182">
    <property type="entry name" value="FtsW/RodA"/>
</dbReference>
<keyword evidence="6 11" id="KW-0133">Cell shape</keyword>
<keyword evidence="5 11" id="KW-0812">Transmembrane</keyword>
<dbReference type="EMBL" id="JAFVMG010000007">
    <property type="protein sequence ID" value="MBO1328406.1"/>
    <property type="molecule type" value="Genomic_DNA"/>
</dbReference>
<feature type="transmembrane region" description="Helical" evidence="11">
    <location>
        <begin position="187"/>
        <end position="205"/>
    </location>
</feature>
<dbReference type="Proteomes" id="UP000664399">
    <property type="component" value="Unassembled WGS sequence"/>
</dbReference>
<evidence type="ECO:0000256" key="5">
    <source>
        <dbReference type="ARBA" id="ARBA00022692"/>
    </source>
</evidence>
<dbReference type="HAMAP" id="MF_02079">
    <property type="entry name" value="PGT_RodA"/>
    <property type="match status" value="1"/>
</dbReference>
<keyword evidence="11" id="KW-0997">Cell inner membrane</keyword>
<comment type="catalytic activity">
    <reaction evidence="11">
        <text>[GlcNAc-(1-&gt;4)-Mur2Ac(oyl-L-Ala-gamma-D-Glu-L-Lys-D-Ala-D-Ala)](n)-di-trans,octa-cis-undecaprenyl diphosphate + beta-D-GlcNAc-(1-&gt;4)-Mur2Ac(oyl-L-Ala-gamma-D-Glu-L-Lys-D-Ala-D-Ala)-di-trans,octa-cis-undecaprenyl diphosphate = [GlcNAc-(1-&gt;4)-Mur2Ac(oyl-L-Ala-gamma-D-Glu-L-Lys-D-Ala-D-Ala)](n+1)-di-trans,octa-cis-undecaprenyl diphosphate + di-trans,octa-cis-undecaprenyl diphosphate + H(+)</text>
        <dbReference type="Rhea" id="RHEA:23708"/>
        <dbReference type="Rhea" id="RHEA-COMP:9602"/>
        <dbReference type="Rhea" id="RHEA-COMP:9603"/>
        <dbReference type="ChEBI" id="CHEBI:15378"/>
        <dbReference type="ChEBI" id="CHEBI:58405"/>
        <dbReference type="ChEBI" id="CHEBI:60033"/>
        <dbReference type="ChEBI" id="CHEBI:78435"/>
        <dbReference type="EC" id="2.4.99.28"/>
    </reaction>
</comment>
<accession>A0ABS3LM22</accession>
<dbReference type="Pfam" id="PF01098">
    <property type="entry name" value="FTSW_RODA_SPOVE"/>
    <property type="match status" value="1"/>
</dbReference>
<dbReference type="PROSITE" id="PS00428">
    <property type="entry name" value="FTSW_RODA_SPOVE"/>
    <property type="match status" value="1"/>
</dbReference>
<feature type="transmembrane region" description="Helical" evidence="11">
    <location>
        <begin position="390"/>
        <end position="410"/>
    </location>
</feature>
<feature type="transmembrane region" description="Helical" evidence="11">
    <location>
        <begin position="98"/>
        <end position="118"/>
    </location>
</feature>
<evidence type="ECO:0000256" key="9">
    <source>
        <dbReference type="ARBA" id="ARBA00023136"/>
    </source>
</evidence>
<evidence type="ECO:0000256" key="8">
    <source>
        <dbReference type="ARBA" id="ARBA00022989"/>
    </source>
</evidence>
<feature type="transmembrane region" description="Helical" evidence="11">
    <location>
        <begin position="65"/>
        <end position="86"/>
    </location>
</feature>
<name>A0ABS3LM22_9PROT</name>
<comment type="similarity">
    <text evidence="11">Belongs to the SEDS family. MrdB/RodA subfamily.</text>
</comment>
<evidence type="ECO:0000256" key="3">
    <source>
        <dbReference type="ARBA" id="ARBA00022676"/>
    </source>
</evidence>
<protein>
    <recommendedName>
        <fullName evidence="11">Peptidoglycan glycosyltransferase MrdB</fullName>
        <shortName evidence="11">PGT</shortName>
        <ecNumber evidence="11">2.4.99.28</ecNumber>
    </recommendedName>
    <alternativeName>
        <fullName evidence="11">Cell elongation protein RodA</fullName>
    </alternativeName>
    <alternativeName>
        <fullName evidence="11">Cell wall polymerase</fullName>
    </alternativeName>
    <alternativeName>
        <fullName evidence="11">Peptidoglycan polymerase</fullName>
        <shortName evidence="11">PG polymerase</shortName>
    </alternativeName>
</protein>
<feature type="transmembrane region" description="Helical" evidence="11">
    <location>
        <begin position="212"/>
        <end position="239"/>
    </location>
</feature>
<keyword evidence="4 11" id="KW-0808">Transferase</keyword>
<evidence type="ECO:0000313" key="13">
    <source>
        <dbReference type="Proteomes" id="UP000664399"/>
    </source>
</evidence>
<keyword evidence="8 11" id="KW-1133">Transmembrane helix</keyword>
<gene>
    <name evidence="11 12" type="primary">rodA</name>
    <name evidence="11" type="synonym">mrdB</name>
    <name evidence="12" type="ORF">J2D75_07935</name>
</gene>
<feature type="transmembrane region" description="Helical" evidence="11">
    <location>
        <begin position="124"/>
        <end position="143"/>
    </location>
</feature>
<evidence type="ECO:0000256" key="6">
    <source>
        <dbReference type="ARBA" id="ARBA00022960"/>
    </source>
</evidence>
<comment type="pathway">
    <text evidence="11">Cell wall biogenesis; peptidoglycan biosynthesis.</text>
</comment>
<evidence type="ECO:0000256" key="10">
    <source>
        <dbReference type="ARBA" id="ARBA00023316"/>
    </source>
</evidence>
<comment type="caution">
    <text evidence="12">The sequence shown here is derived from an EMBL/GenBank/DDBJ whole genome shotgun (WGS) entry which is preliminary data.</text>
</comment>
<organism evidence="12 13">
    <name type="scientific">Acetobacter suratthaniensis</name>
    <dbReference type="NCBI Taxonomy" id="1502841"/>
    <lineage>
        <taxon>Bacteria</taxon>
        <taxon>Pseudomonadati</taxon>
        <taxon>Pseudomonadota</taxon>
        <taxon>Alphaproteobacteria</taxon>
        <taxon>Acetobacterales</taxon>
        <taxon>Acetobacteraceae</taxon>
        <taxon>Acetobacter</taxon>
    </lineage>
</organism>
<dbReference type="InterPro" id="IPR018365">
    <property type="entry name" value="Cell_cycle_FtsW-rel_CS"/>
</dbReference>